<reference evidence="2 3" key="1">
    <citation type="submission" date="2018-07" db="EMBL/GenBank/DDBJ databases">
        <title>Exploring interactions and the metabolic potential of the ultra-small soil bacteria Hylemonella gracilis.</title>
        <authorList>
            <person name="Tyc O."/>
            <person name="Kulkarni P."/>
            <person name="Gawehns F."/>
            <person name="Hundscheid M."/>
            <person name="Zweers H."/>
            <person name="Garbeva P."/>
        </authorList>
    </citation>
    <scope>NUCLEOTIDE SEQUENCE [LARGE SCALE GENOMIC DNA]</scope>
    <source>
        <strain evidence="2 3">NS1</strain>
    </source>
</reference>
<dbReference type="Gene3D" id="3.40.50.300">
    <property type="entry name" value="P-loop containing nucleotide triphosphate hydrolases"/>
    <property type="match status" value="1"/>
</dbReference>
<dbReference type="EMBL" id="CP031395">
    <property type="protein sequence ID" value="QBK06687.1"/>
    <property type="molecule type" value="Genomic_DNA"/>
</dbReference>
<organism evidence="2 3">
    <name type="scientific">Hylemonella gracilis</name>
    <dbReference type="NCBI Taxonomy" id="80880"/>
    <lineage>
        <taxon>Bacteria</taxon>
        <taxon>Pseudomonadati</taxon>
        <taxon>Pseudomonadota</taxon>
        <taxon>Betaproteobacteria</taxon>
        <taxon>Burkholderiales</taxon>
        <taxon>Comamonadaceae</taxon>
        <taxon>Hylemonella</taxon>
    </lineage>
</organism>
<accession>A0A4P6UR70</accession>
<dbReference type="AlphaFoldDB" id="A0A4P6UR70"/>
<dbReference type="OrthoDB" id="9797536at2"/>
<dbReference type="InterPro" id="IPR027417">
    <property type="entry name" value="P-loop_NTPase"/>
</dbReference>
<dbReference type="InterPro" id="IPR003439">
    <property type="entry name" value="ABC_transporter-like_ATP-bd"/>
</dbReference>
<dbReference type="KEGG" id="hgr:DW355_17665"/>
<dbReference type="GO" id="GO:0016887">
    <property type="term" value="F:ATP hydrolysis activity"/>
    <property type="evidence" value="ECO:0007669"/>
    <property type="project" value="InterPro"/>
</dbReference>
<proteinExistence type="predicted"/>
<protein>
    <submittedName>
        <fullName evidence="2">ATP-binding cassette domain-containing protein</fullName>
    </submittedName>
</protein>
<evidence type="ECO:0000259" key="1">
    <source>
        <dbReference type="Pfam" id="PF00005"/>
    </source>
</evidence>
<dbReference type="GO" id="GO:0005524">
    <property type="term" value="F:ATP binding"/>
    <property type="evidence" value="ECO:0007669"/>
    <property type="project" value="UniProtKB-KW"/>
</dbReference>
<name>A0A4P6UR70_9BURK</name>
<keyword evidence="2" id="KW-0547">Nucleotide-binding</keyword>
<gene>
    <name evidence="2" type="ORF">DW355_17665</name>
</gene>
<dbReference type="SUPFAM" id="SSF53795">
    <property type="entry name" value="PEP carboxykinase-like"/>
    <property type="match status" value="1"/>
</dbReference>
<evidence type="ECO:0000313" key="2">
    <source>
        <dbReference type="EMBL" id="QBK06687.1"/>
    </source>
</evidence>
<evidence type="ECO:0000313" key="3">
    <source>
        <dbReference type="Proteomes" id="UP000292939"/>
    </source>
</evidence>
<feature type="domain" description="ABC transporter" evidence="1">
    <location>
        <begin position="1"/>
        <end position="27"/>
    </location>
</feature>
<dbReference type="Pfam" id="PF00005">
    <property type="entry name" value="ABC_tran"/>
    <property type="match status" value="1"/>
</dbReference>
<sequence length="112" mass="11828">MDLDLPTGELVCFLGPSGCGKTTLLRIRGWRCRAAGRCGRTDISALPPALRDYGVVPDCPVPLNSRANVAVRWPEAARNAPSGGQRAGLPARAGQCPCAHLRKDPLRAAQLG</sequence>
<keyword evidence="2" id="KW-0067">ATP-binding</keyword>
<dbReference type="Proteomes" id="UP000292939">
    <property type="component" value="Chromosome"/>
</dbReference>